<evidence type="ECO:0000256" key="1">
    <source>
        <dbReference type="SAM" id="SignalP"/>
    </source>
</evidence>
<proteinExistence type="predicted"/>
<feature type="non-terminal residue" evidence="2">
    <location>
        <position position="152"/>
    </location>
</feature>
<feature type="non-terminal residue" evidence="2">
    <location>
        <position position="1"/>
    </location>
</feature>
<protein>
    <recommendedName>
        <fullName evidence="4">Secreted protein</fullName>
    </recommendedName>
</protein>
<evidence type="ECO:0008006" key="4">
    <source>
        <dbReference type="Google" id="ProtNLM"/>
    </source>
</evidence>
<feature type="chain" id="PRO_5042256359" description="Secreted protein" evidence="1">
    <location>
        <begin position="17"/>
        <end position="152"/>
    </location>
</feature>
<keyword evidence="1" id="KW-0732">Signal</keyword>
<reference evidence="2" key="2">
    <citation type="submission" date="2023-05" db="EMBL/GenBank/DDBJ databases">
        <authorList>
            <person name="Fouks B."/>
        </authorList>
    </citation>
    <scope>NUCLEOTIDE SEQUENCE</scope>
    <source>
        <strain evidence="2">Stay&amp;Tobe</strain>
        <tissue evidence="2">Testes</tissue>
    </source>
</reference>
<name>A0AAD8EI38_DIPPU</name>
<organism evidence="2 3">
    <name type="scientific">Diploptera punctata</name>
    <name type="common">Pacific beetle cockroach</name>
    <dbReference type="NCBI Taxonomy" id="6984"/>
    <lineage>
        <taxon>Eukaryota</taxon>
        <taxon>Metazoa</taxon>
        <taxon>Ecdysozoa</taxon>
        <taxon>Arthropoda</taxon>
        <taxon>Hexapoda</taxon>
        <taxon>Insecta</taxon>
        <taxon>Pterygota</taxon>
        <taxon>Neoptera</taxon>
        <taxon>Polyneoptera</taxon>
        <taxon>Dictyoptera</taxon>
        <taxon>Blattodea</taxon>
        <taxon>Blaberoidea</taxon>
        <taxon>Blaberidae</taxon>
        <taxon>Diplopterinae</taxon>
        <taxon>Diploptera</taxon>
    </lineage>
</organism>
<keyword evidence="3" id="KW-1185">Reference proteome</keyword>
<feature type="signal peptide" evidence="1">
    <location>
        <begin position="1"/>
        <end position="16"/>
    </location>
</feature>
<comment type="caution">
    <text evidence="2">The sequence shown here is derived from an EMBL/GenBank/DDBJ whole genome shotgun (WGS) entry which is preliminary data.</text>
</comment>
<evidence type="ECO:0000313" key="2">
    <source>
        <dbReference type="EMBL" id="KAJ9591133.1"/>
    </source>
</evidence>
<reference evidence="2" key="1">
    <citation type="journal article" date="2023" name="IScience">
        <title>Live-bearing cockroach genome reveals convergent evolutionary mechanisms linked to viviparity in insects and beyond.</title>
        <authorList>
            <person name="Fouks B."/>
            <person name="Harrison M.C."/>
            <person name="Mikhailova A.A."/>
            <person name="Marchal E."/>
            <person name="English S."/>
            <person name="Carruthers M."/>
            <person name="Jennings E.C."/>
            <person name="Chiamaka E.L."/>
            <person name="Frigard R.A."/>
            <person name="Pippel M."/>
            <person name="Attardo G.M."/>
            <person name="Benoit J.B."/>
            <person name="Bornberg-Bauer E."/>
            <person name="Tobe S.S."/>
        </authorList>
    </citation>
    <scope>NUCLEOTIDE SEQUENCE</scope>
    <source>
        <strain evidence="2">Stay&amp;Tobe</strain>
    </source>
</reference>
<dbReference type="EMBL" id="JASPKZ010003886">
    <property type="protein sequence ID" value="KAJ9591133.1"/>
    <property type="molecule type" value="Genomic_DNA"/>
</dbReference>
<gene>
    <name evidence="2" type="ORF">L9F63_002354</name>
</gene>
<dbReference type="Proteomes" id="UP001233999">
    <property type="component" value="Unassembled WGS sequence"/>
</dbReference>
<evidence type="ECO:0000313" key="3">
    <source>
        <dbReference type="Proteomes" id="UP001233999"/>
    </source>
</evidence>
<sequence length="152" mass="18188">LCNAALLLILLNEAGRWRWRDRYTIFHVRRKKIRTPCECICIVHFETQWYSRNQLHAKSKPPVPHLTVIPARFFHWNYDLKTVILFGIFFFLQIVACTEDVKNVHILLEYRSFRKLLIRVPASLTTDLCRSAIMQKCFFRIFCSDLQTSLRQ</sequence>
<dbReference type="AlphaFoldDB" id="A0AAD8EI38"/>
<accession>A0AAD8EI38</accession>